<comment type="similarity">
    <text evidence="1 2">Belongs to the phD/YefM antitoxin family.</text>
</comment>
<dbReference type="Gene3D" id="3.40.1620.10">
    <property type="entry name" value="YefM-like domain"/>
    <property type="match status" value="1"/>
</dbReference>
<dbReference type="InterPro" id="IPR036165">
    <property type="entry name" value="YefM-like_sf"/>
</dbReference>
<name>A0A6M9PXC6_9BURK</name>
<dbReference type="EMBL" id="CP028942">
    <property type="protein sequence ID" value="QKM64018.1"/>
    <property type="molecule type" value="Genomic_DNA"/>
</dbReference>
<dbReference type="NCBIfam" id="TIGR01552">
    <property type="entry name" value="phd_fam"/>
    <property type="match status" value="1"/>
</dbReference>
<organism evidence="3 4">
    <name type="scientific">Polynucleobacter tropicus</name>
    <dbReference type="NCBI Taxonomy" id="1743174"/>
    <lineage>
        <taxon>Bacteria</taxon>
        <taxon>Pseudomonadati</taxon>
        <taxon>Pseudomonadota</taxon>
        <taxon>Betaproteobacteria</taxon>
        <taxon>Burkholderiales</taxon>
        <taxon>Burkholderiaceae</taxon>
        <taxon>Polynucleobacter</taxon>
    </lineage>
</organism>
<evidence type="ECO:0000313" key="3">
    <source>
        <dbReference type="EMBL" id="QKM64018.1"/>
    </source>
</evidence>
<dbReference type="AlphaFoldDB" id="A0A6M9PXC6"/>
<protein>
    <recommendedName>
        <fullName evidence="2">Antitoxin</fullName>
    </recommendedName>
</protein>
<keyword evidence="4" id="KW-1185">Reference proteome</keyword>
<comment type="function">
    <text evidence="2">Antitoxin component of a type II toxin-antitoxin (TA) system.</text>
</comment>
<sequence>MTTINVSKARADLNRLLDQAVKSRKPIMICGKRANGVLISEEDWSAIQETLFLLGIPDMRKSIKDAISEPLSRGKSTIKW</sequence>
<dbReference type="Proteomes" id="UP000503312">
    <property type="component" value="Chromosome"/>
</dbReference>
<evidence type="ECO:0000256" key="1">
    <source>
        <dbReference type="ARBA" id="ARBA00009981"/>
    </source>
</evidence>
<dbReference type="InterPro" id="IPR006442">
    <property type="entry name" value="Antitoxin_Phd/YefM"/>
</dbReference>
<dbReference type="RefSeq" id="WP_173955061.1">
    <property type="nucleotide sequence ID" value="NZ_CP028942.1"/>
</dbReference>
<reference evidence="3 4" key="1">
    <citation type="submission" date="2018-04" db="EMBL/GenBank/DDBJ databases">
        <title>Polynucleobacter sp. UH21B genome.</title>
        <authorList>
            <person name="Hahn M.W."/>
        </authorList>
    </citation>
    <scope>NUCLEOTIDE SEQUENCE [LARGE SCALE GENOMIC DNA]</scope>
    <source>
        <strain evidence="3 4">MWH-UH21B</strain>
    </source>
</reference>
<gene>
    <name evidence="3" type="ORF">DCO17_01500</name>
</gene>
<dbReference type="SUPFAM" id="SSF143120">
    <property type="entry name" value="YefM-like"/>
    <property type="match status" value="1"/>
</dbReference>
<dbReference type="KEGG" id="ptrp:DCO17_01500"/>
<proteinExistence type="inferred from homology"/>
<evidence type="ECO:0000313" key="4">
    <source>
        <dbReference type="Proteomes" id="UP000503312"/>
    </source>
</evidence>
<evidence type="ECO:0000256" key="2">
    <source>
        <dbReference type="RuleBase" id="RU362080"/>
    </source>
</evidence>
<dbReference type="Pfam" id="PF02604">
    <property type="entry name" value="PhdYeFM_antitox"/>
    <property type="match status" value="1"/>
</dbReference>
<accession>A0A6M9PXC6</accession>